<evidence type="ECO:0000313" key="1">
    <source>
        <dbReference type="EMBL" id="EEQ98380.1"/>
    </source>
</evidence>
<accession>C5LY50</accession>
<dbReference type="RefSeq" id="XP_002765663.1">
    <property type="nucleotide sequence ID" value="XM_002765617.1"/>
</dbReference>
<reference evidence="1 2" key="1">
    <citation type="submission" date="2008-07" db="EMBL/GenBank/DDBJ databases">
        <authorList>
            <person name="El-Sayed N."/>
            <person name="Caler E."/>
            <person name="Inman J."/>
            <person name="Amedeo P."/>
            <person name="Hass B."/>
            <person name="Wortman J."/>
        </authorList>
    </citation>
    <scope>NUCLEOTIDE SEQUENCE [LARGE SCALE GENOMIC DNA]</scope>
    <source>
        <strain evidence="2">ATCC 50983 / TXsc</strain>
    </source>
</reference>
<protein>
    <submittedName>
        <fullName evidence="1">Uncharacterized protein</fullName>
    </submittedName>
</protein>
<dbReference type="InParanoid" id="C5LY50"/>
<dbReference type="Proteomes" id="UP000007800">
    <property type="component" value="Unassembled WGS sequence"/>
</dbReference>
<dbReference type="EMBL" id="GG686772">
    <property type="protein sequence ID" value="EEQ98380.1"/>
    <property type="molecule type" value="Genomic_DNA"/>
</dbReference>
<gene>
    <name evidence="1" type="ORF">Pmar_PMAR013728</name>
</gene>
<evidence type="ECO:0000313" key="2">
    <source>
        <dbReference type="Proteomes" id="UP000007800"/>
    </source>
</evidence>
<organism evidence="2">
    <name type="scientific">Perkinsus marinus (strain ATCC 50983 / TXsc)</name>
    <dbReference type="NCBI Taxonomy" id="423536"/>
    <lineage>
        <taxon>Eukaryota</taxon>
        <taxon>Sar</taxon>
        <taxon>Alveolata</taxon>
        <taxon>Perkinsozoa</taxon>
        <taxon>Perkinsea</taxon>
        <taxon>Perkinsida</taxon>
        <taxon>Perkinsidae</taxon>
        <taxon>Perkinsus</taxon>
    </lineage>
</organism>
<keyword evidence="2" id="KW-1185">Reference proteome</keyword>
<sequence length="109" mass="12131">MSTTLAFPAARCVRELRDLGVLHTVVSCGLRVLFSYAVRSSSSESTGHGIPTAATKKATAEAIERSFRSERLTVTTELKHRLLTDTWLILEYARHALAALILLIHDYYL</sequence>
<dbReference type="GeneID" id="9040847"/>
<dbReference type="AlphaFoldDB" id="C5LY50"/>
<proteinExistence type="predicted"/>
<name>C5LY50_PERM5</name>